<keyword evidence="3 5" id="KW-0067">ATP-binding</keyword>
<dbReference type="Gene3D" id="3.40.50.300">
    <property type="entry name" value="P-loop containing nucleotide triphosphate hydrolases"/>
    <property type="match status" value="1"/>
</dbReference>
<dbReference type="GO" id="GO:0005524">
    <property type="term" value="F:ATP binding"/>
    <property type="evidence" value="ECO:0007669"/>
    <property type="project" value="UniProtKB-KW"/>
</dbReference>
<protein>
    <submittedName>
        <fullName evidence="5">ABC transporter ATP-binding protein</fullName>
    </submittedName>
</protein>
<comment type="caution">
    <text evidence="5">The sequence shown here is derived from an EMBL/GenBank/DDBJ whole genome shotgun (WGS) entry which is preliminary data.</text>
</comment>
<dbReference type="AlphaFoldDB" id="A0A098R1I9"/>
<dbReference type="InterPro" id="IPR027417">
    <property type="entry name" value="P-loop_NTPase"/>
</dbReference>
<keyword evidence="1" id="KW-0813">Transport</keyword>
<evidence type="ECO:0000313" key="5">
    <source>
        <dbReference type="EMBL" id="KGE73548.1"/>
    </source>
</evidence>
<dbReference type="OrthoDB" id="9804819at2"/>
<feature type="domain" description="ABC transporter" evidence="4">
    <location>
        <begin position="4"/>
        <end position="229"/>
    </location>
</feature>
<dbReference type="InterPro" id="IPR003439">
    <property type="entry name" value="ABC_transporter-like_ATP-bd"/>
</dbReference>
<gene>
    <name evidence="5" type="ORF">DC28_02470</name>
</gene>
<dbReference type="PANTHER" id="PTHR42939:SF3">
    <property type="entry name" value="ABC TRANSPORTER ATP-BINDING COMPONENT"/>
    <property type="match status" value="1"/>
</dbReference>
<dbReference type="GO" id="GO:0016887">
    <property type="term" value="F:ATP hydrolysis activity"/>
    <property type="evidence" value="ECO:0007669"/>
    <property type="project" value="InterPro"/>
</dbReference>
<evidence type="ECO:0000256" key="2">
    <source>
        <dbReference type="ARBA" id="ARBA00022741"/>
    </source>
</evidence>
<dbReference type="STRING" id="1480694.DC28_02470"/>
<accession>A0A098R1I9</accession>
<name>A0A098R1I9_9SPIO</name>
<reference evidence="5 6" key="1">
    <citation type="submission" date="2014-05" db="EMBL/GenBank/DDBJ databases">
        <title>De novo Genome Sequence of Spirocheata sp.</title>
        <authorList>
            <person name="Shivani Y."/>
            <person name="Subhash Y."/>
            <person name="Tushar L."/>
            <person name="Sasikala C."/>
            <person name="Ramana C.V."/>
        </authorList>
    </citation>
    <scope>NUCLEOTIDE SEQUENCE [LARGE SCALE GENOMIC DNA]</scope>
    <source>
        <strain evidence="5 6">JC230</strain>
    </source>
</reference>
<evidence type="ECO:0000259" key="4">
    <source>
        <dbReference type="PROSITE" id="PS50893"/>
    </source>
</evidence>
<dbReference type="PROSITE" id="PS50893">
    <property type="entry name" value="ABC_TRANSPORTER_2"/>
    <property type="match status" value="1"/>
</dbReference>
<dbReference type="eggNOG" id="COG1131">
    <property type="taxonomic scope" value="Bacteria"/>
</dbReference>
<keyword evidence="2" id="KW-0547">Nucleotide-binding</keyword>
<dbReference type="Proteomes" id="UP000029692">
    <property type="component" value="Unassembled WGS sequence"/>
</dbReference>
<dbReference type="CDD" id="cd03230">
    <property type="entry name" value="ABC_DR_subfamily_A"/>
    <property type="match status" value="1"/>
</dbReference>
<dbReference type="PANTHER" id="PTHR42939">
    <property type="entry name" value="ABC TRANSPORTER ATP-BINDING PROTEIN ALBC-RELATED"/>
    <property type="match status" value="1"/>
</dbReference>
<dbReference type="InterPro" id="IPR051782">
    <property type="entry name" value="ABC_Transporter_VariousFunc"/>
</dbReference>
<dbReference type="SUPFAM" id="SSF52540">
    <property type="entry name" value="P-loop containing nucleoside triphosphate hydrolases"/>
    <property type="match status" value="1"/>
</dbReference>
<dbReference type="EMBL" id="JNUP01000023">
    <property type="protein sequence ID" value="KGE73548.1"/>
    <property type="molecule type" value="Genomic_DNA"/>
</dbReference>
<keyword evidence="6" id="KW-1185">Reference proteome</keyword>
<dbReference type="Pfam" id="PF00005">
    <property type="entry name" value="ABC_tran"/>
    <property type="match status" value="1"/>
</dbReference>
<dbReference type="SMART" id="SM00382">
    <property type="entry name" value="AAA"/>
    <property type="match status" value="1"/>
</dbReference>
<proteinExistence type="predicted"/>
<organism evidence="5 6">
    <name type="scientific">Spirochaeta lutea</name>
    <dbReference type="NCBI Taxonomy" id="1480694"/>
    <lineage>
        <taxon>Bacteria</taxon>
        <taxon>Pseudomonadati</taxon>
        <taxon>Spirochaetota</taxon>
        <taxon>Spirochaetia</taxon>
        <taxon>Spirochaetales</taxon>
        <taxon>Spirochaetaceae</taxon>
        <taxon>Spirochaeta</taxon>
    </lineage>
</organism>
<dbReference type="RefSeq" id="WP_037545405.1">
    <property type="nucleotide sequence ID" value="NZ_JNUP01000023.1"/>
</dbReference>
<evidence type="ECO:0000256" key="3">
    <source>
        <dbReference type="ARBA" id="ARBA00022840"/>
    </source>
</evidence>
<evidence type="ECO:0000313" key="6">
    <source>
        <dbReference type="Proteomes" id="UP000029692"/>
    </source>
</evidence>
<evidence type="ECO:0000256" key="1">
    <source>
        <dbReference type="ARBA" id="ARBA00022448"/>
    </source>
</evidence>
<sequence>MAILHVEGLHKRYPAFHLKDVSFTLEPGYIMGFIGANGAGKTTTLKSIVNLVKKDSGRVSILGKDFAKNEIELKQELGYMFGGVDYYAKTKIKTITDVVRRFYVNWDERLYREYMNRFSLDESKKVSELSSGMRIKYSLTLALSHHAKLLLLDEPTSGLDPVARDNLLELFQELIEDGERSILFSTHITSDLEKCADYITYIENGRIIESRTKDDLIASYRLVKGTQAHLQGLVPGLIAYKSNAFGFTGLIHTADLGNHTDLAVEAPSLEDIMIYYAKKEAEHVTSAV</sequence>
<dbReference type="InterPro" id="IPR003593">
    <property type="entry name" value="AAA+_ATPase"/>
</dbReference>